<dbReference type="EMBL" id="GISG01180551">
    <property type="protein sequence ID" value="MBA4653721.1"/>
    <property type="molecule type" value="Transcribed_RNA"/>
</dbReference>
<feature type="compositionally biased region" description="Basic and acidic residues" evidence="1">
    <location>
        <begin position="44"/>
        <end position="53"/>
    </location>
</feature>
<sequence>MLRHLRMALLPHRIRTAEEYHLTVRRLRRTEFLPLMRRRRRDTRTRSRPDTGSRRVTGSRRGMGMDRRRSRWWWRRRRRVSSEGWGWERGWRWEQWPVRWVDSPWLRGSISWRIM</sequence>
<name>A0A7C9DWK0_OPUST</name>
<evidence type="ECO:0000256" key="1">
    <source>
        <dbReference type="SAM" id="MobiDB-lite"/>
    </source>
</evidence>
<reference evidence="2" key="2">
    <citation type="submission" date="2020-07" db="EMBL/GenBank/DDBJ databases">
        <authorList>
            <person name="Vera ALvarez R."/>
            <person name="Arias-Moreno D.M."/>
            <person name="Jimenez-Jacinto V."/>
            <person name="Jimenez-Bremont J.F."/>
            <person name="Swaminathan K."/>
            <person name="Moose S.P."/>
            <person name="Guerrero-Gonzalez M.L."/>
            <person name="Marino-Ramirez L."/>
            <person name="Landsman D."/>
            <person name="Rodriguez-Kessler M."/>
            <person name="Delgado-Sanchez P."/>
        </authorList>
    </citation>
    <scope>NUCLEOTIDE SEQUENCE</scope>
    <source>
        <tissue evidence="2">Cladode</tissue>
    </source>
</reference>
<accession>A0A7C9DWK0</accession>
<protein>
    <submittedName>
        <fullName evidence="2">Uncharacterized protein</fullName>
    </submittedName>
</protein>
<proteinExistence type="predicted"/>
<organism evidence="2">
    <name type="scientific">Opuntia streptacantha</name>
    <name type="common">Prickly pear cactus</name>
    <name type="synonym">Opuntia cardona</name>
    <dbReference type="NCBI Taxonomy" id="393608"/>
    <lineage>
        <taxon>Eukaryota</taxon>
        <taxon>Viridiplantae</taxon>
        <taxon>Streptophyta</taxon>
        <taxon>Embryophyta</taxon>
        <taxon>Tracheophyta</taxon>
        <taxon>Spermatophyta</taxon>
        <taxon>Magnoliopsida</taxon>
        <taxon>eudicotyledons</taxon>
        <taxon>Gunneridae</taxon>
        <taxon>Pentapetalae</taxon>
        <taxon>Caryophyllales</taxon>
        <taxon>Cactineae</taxon>
        <taxon>Cactaceae</taxon>
        <taxon>Opuntioideae</taxon>
        <taxon>Opuntia</taxon>
    </lineage>
</organism>
<evidence type="ECO:0000313" key="2">
    <source>
        <dbReference type="EMBL" id="MBA4653721.1"/>
    </source>
</evidence>
<reference evidence="2" key="1">
    <citation type="journal article" date="2013" name="J. Plant Res.">
        <title>Effect of fungi and light on seed germination of three Opuntia species from semiarid lands of central Mexico.</title>
        <authorList>
            <person name="Delgado-Sanchez P."/>
            <person name="Jimenez-Bremont J.F."/>
            <person name="Guerrero-Gonzalez Mde L."/>
            <person name="Flores J."/>
        </authorList>
    </citation>
    <scope>NUCLEOTIDE SEQUENCE</scope>
    <source>
        <tissue evidence="2">Cladode</tissue>
    </source>
</reference>
<feature type="region of interest" description="Disordered" evidence="1">
    <location>
        <begin position="40"/>
        <end position="66"/>
    </location>
</feature>
<dbReference type="AlphaFoldDB" id="A0A7C9DWK0"/>